<dbReference type="GO" id="GO:0098793">
    <property type="term" value="C:presynapse"/>
    <property type="evidence" value="ECO:0007669"/>
    <property type="project" value="GOC"/>
</dbReference>
<dbReference type="Proteomes" id="UP000887581">
    <property type="component" value="Unplaced"/>
</dbReference>
<dbReference type="InterPro" id="IPR033616">
    <property type="entry name" value="BLTP1"/>
</dbReference>
<dbReference type="WBParaSite" id="sdigi.contig910.g9988.t1">
    <property type="protein sequence ID" value="sdigi.contig910.g9988.t1"/>
    <property type="gene ID" value="sdigi.contig910.g9988"/>
</dbReference>
<accession>A0A915Q459</accession>
<organism evidence="1 2">
    <name type="scientific">Setaria digitata</name>
    <dbReference type="NCBI Taxonomy" id="48799"/>
    <lineage>
        <taxon>Eukaryota</taxon>
        <taxon>Metazoa</taxon>
        <taxon>Ecdysozoa</taxon>
        <taxon>Nematoda</taxon>
        <taxon>Chromadorea</taxon>
        <taxon>Rhabditida</taxon>
        <taxon>Spirurina</taxon>
        <taxon>Spiruromorpha</taxon>
        <taxon>Filarioidea</taxon>
        <taxon>Setariidae</taxon>
        <taxon>Setaria</taxon>
    </lineage>
</organism>
<sequence length="826" mass="94441">MHKDETERYNYWKNRSLAMESFIVSKSNRKLSLIALLNLWQKLLEPHVKIVDFSTAKRYSRGVADDGLAIEKNTASATAISIPTVTSSIAGYGSKGFNENHTMKQFDILLLAFFWPIFKTYSIQLGKNKKGNVQLFLLLDTITVDATFTYNVVMDNRNLNIVKAFAIGSMEMLFPRIEMFYTQPVLLLLSDLSYCLAYCIAVTTTVTSTDCSDDTQNSITNPAMISDDGNKIQQKWIKTILNLIREYRMNTEMWNQIYGQTMNEEKLNTAKFSLTINGNIIISAIKVETKIMDFILLLRIFNSKIRYNNVYFMIDPKDANQQVTFAIQDIKMMITEKGTLDTNAIFRGSFTTIISTFRRIYEANNLQNAVNLSIENMKLNYIIGSSFVLKRHSNEGQTDDEENDKKIIPSSVSGLDQAINTDVLNMLLYSHETVIAEIAHIMEIVRSSATFNAEKSDISPFLFHLQICCENVSPWLKITLTDTTNTAFRITSEAVNLFLIGRNILNDDIFENQIRGSISFCLNFKLGQMIRNEAYQEDELRELADLTTNLICIFKISPKNVPDATIIFSRTVILFKFPAIIRAKNILKDFNFSRSFWMEQKMHPTISAENDSEQLSSHSSLLLVADNLAMKITLLFHDRIIVCIPLYSNNYRSFTSALLFGLKDAQGTVKLIHGAKIEAKFTDFKIVYVENFELSMEESWINGQENTPTNFTFFPLGVCKIAIRKVKSSKTERCKRAASAQFSMKGLLFDIDSRIGSLMGALRNTHAAINEDQDVDVSDYEPMKIVISEVERDDDINPKNEYASIVKPEKRIRWVEQKVENLYYYY</sequence>
<proteinExistence type="predicted"/>
<dbReference type="AlphaFoldDB" id="A0A915Q459"/>
<keyword evidence="1" id="KW-1185">Reference proteome</keyword>
<protein>
    <submittedName>
        <fullName evidence="2">Uncharacterized protein</fullName>
    </submittedName>
</protein>
<reference evidence="2" key="1">
    <citation type="submission" date="2022-11" db="UniProtKB">
        <authorList>
            <consortium name="WormBaseParasite"/>
        </authorList>
    </citation>
    <scope>IDENTIFICATION</scope>
</reference>
<name>A0A915Q459_9BILA</name>
<dbReference type="PANTHER" id="PTHR31640:SF1">
    <property type="entry name" value="BRIDGE-LIKE LIPID TRANSFER PROTEIN FAMILY MEMBER 1"/>
    <property type="match status" value="1"/>
</dbReference>
<dbReference type="GO" id="GO:0048488">
    <property type="term" value="P:synaptic vesicle endocytosis"/>
    <property type="evidence" value="ECO:0007669"/>
    <property type="project" value="TreeGrafter"/>
</dbReference>
<evidence type="ECO:0000313" key="1">
    <source>
        <dbReference type="Proteomes" id="UP000887581"/>
    </source>
</evidence>
<evidence type="ECO:0000313" key="2">
    <source>
        <dbReference type="WBParaSite" id="sdigi.contig910.g9988.t1"/>
    </source>
</evidence>
<dbReference type="PANTHER" id="PTHR31640">
    <property type="entry name" value="TRANSMEMBRANE PROTEIN KIAA1109"/>
    <property type="match status" value="1"/>
</dbReference>